<keyword evidence="3" id="KW-1185">Reference proteome</keyword>
<dbReference type="InterPro" id="IPR023393">
    <property type="entry name" value="START-like_dom_sf"/>
</dbReference>
<evidence type="ECO:0000313" key="3">
    <source>
        <dbReference type="Proteomes" id="UP000660680"/>
    </source>
</evidence>
<dbReference type="SUPFAM" id="SSF55961">
    <property type="entry name" value="Bet v1-like"/>
    <property type="match status" value="1"/>
</dbReference>
<dbReference type="EMBL" id="BMRB01000002">
    <property type="protein sequence ID" value="GGS31047.1"/>
    <property type="molecule type" value="Genomic_DNA"/>
</dbReference>
<dbReference type="Gene3D" id="3.30.530.20">
    <property type="match status" value="1"/>
</dbReference>
<dbReference type="Pfam" id="PF10604">
    <property type="entry name" value="Polyketide_cyc2"/>
    <property type="match status" value="1"/>
</dbReference>
<evidence type="ECO:0000256" key="1">
    <source>
        <dbReference type="SAM" id="MobiDB-lite"/>
    </source>
</evidence>
<accession>A0A918GEL1</accession>
<gene>
    <name evidence="2" type="ORF">GCM10010171_26090</name>
</gene>
<dbReference type="InterPro" id="IPR019587">
    <property type="entry name" value="Polyketide_cyclase/dehydratase"/>
</dbReference>
<feature type="region of interest" description="Disordered" evidence="1">
    <location>
        <begin position="1"/>
        <end position="20"/>
    </location>
</feature>
<sequence length="186" mass="19929">MWGRAPAPTPNRPGTRGLSKRVTVAGRADGLAVGGYPVGEEDEMTVHEYEAPVDVPAEDLFEYAAEPANLPEFLSVVSEAHRTGGDRVEVRADVHGHHVDGEGWFRADAASRTLRWGVPGQDDYRGELVVHEVGGDRSRVAVRLNTARGDKGEVRRELAEAVAALAQGAAARTDAGRADRQEGWAG</sequence>
<organism evidence="2 3">
    <name type="scientific">Actinokineospora fastidiosa</name>
    <dbReference type="NCBI Taxonomy" id="1816"/>
    <lineage>
        <taxon>Bacteria</taxon>
        <taxon>Bacillati</taxon>
        <taxon>Actinomycetota</taxon>
        <taxon>Actinomycetes</taxon>
        <taxon>Pseudonocardiales</taxon>
        <taxon>Pseudonocardiaceae</taxon>
        <taxon>Actinokineospora</taxon>
    </lineage>
</organism>
<reference evidence="2" key="2">
    <citation type="submission" date="2020-09" db="EMBL/GenBank/DDBJ databases">
        <authorList>
            <person name="Sun Q."/>
            <person name="Ohkuma M."/>
        </authorList>
    </citation>
    <scope>NUCLEOTIDE SEQUENCE</scope>
    <source>
        <strain evidence="2">JCM 3276</strain>
    </source>
</reference>
<reference evidence="2" key="1">
    <citation type="journal article" date="2014" name="Int. J. Syst. Evol. Microbiol.">
        <title>Complete genome sequence of Corynebacterium casei LMG S-19264T (=DSM 44701T), isolated from a smear-ripened cheese.</title>
        <authorList>
            <consortium name="US DOE Joint Genome Institute (JGI-PGF)"/>
            <person name="Walter F."/>
            <person name="Albersmeier A."/>
            <person name="Kalinowski J."/>
            <person name="Ruckert C."/>
        </authorList>
    </citation>
    <scope>NUCLEOTIDE SEQUENCE</scope>
    <source>
        <strain evidence="2">JCM 3276</strain>
    </source>
</reference>
<dbReference type="AlphaFoldDB" id="A0A918GEL1"/>
<protein>
    <submittedName>
        <fullName evidence="2">Uncharacterized protein</fullName>
    </submittedName>
</protein>
<comment type="caution">
    <text evidence="2">The sequence shown here is derived from an EMBL/GenBank/DDBJ whole genome shotgun (WGS) entry which is preliminary data.</text>
</comment>
<name>A0A918GEL1_9PSEU</name>
<evidence type="ECO:0000313" key="2">
    <source>
        <dbReference type="EMBL" id="GGS31047.1"/>
    </source>
</evidence>
<proteinExistence type="predicted"/>
<dbReference type="Proteomes" id="UP000660680">
    <property type="component" value="Unassembled WGS sequence"/>
</dbReference>